<sequence>DYYTEEEFQELATSQEGYYEGVGITIGQTEEGAGLTIVEVTDGSPAAEAGIQAGDILIAVDGTDVTSMTVTEAAALIREGENDTINLTVEREGTGQIQAEVTREKLETQTVAGKMLTDTIGYLAISQFTGLTSDQFADVYQQLQEEGLQKLLIDLRGNPGGLVTAVCDTLRQILPEGLIVYTEDKQGNREEYTCEGETPLDIPLVVLVDENTASAGEIFTGAVKDYGLGTIVGTQTFGKGIVQDFYTLPDQSVVKLTVAHYYTPKGNDIHGVGIAPDVEAEQPEDAESDVQLEKAIEVLKAME</sequence>
<dbReference type="GO" id="GO:0006508">
    <property type="term" value="P:proteolysis"/>
    <property type="evidence" value="ECO:0007669"/>
    <property type="project" value="UniProtKB-KW"/>
</dbReference>
<dbReference type="PANTHER" id="PTHR32060">
    <property type="entry name" value="TAIL-SPECIFIC PROTEASE"/>
    <property type="match status" value="1"/>
</dbReference>
<dbReference type="GO" id="GO:0008236">
    <property type="term" value="F:serine-type peptidase activity"/>
    <property type="evidence" value="ECO:0007669"/>
    <property type="project" value="UniProtKB-KW"/>
</dbReference>
<evidence type="ECO:0000313" key="7">
    <source>
        <dbReference type="EMBL" id="HIZ08482.1"/>
    </source>
</evidence>
<evidence type="ECO:0000256" key="4">
    <source>
        <dbReference type="ARBA" id="ARBA00022825"/>
    </source>
</evidence>
<protein>
    <submittedName>
        <fullName evidence="7">S41 family peptidase</fullName>
    </submittedName>
</protein>
<keyword evidence="3 5" id="KW-0378">Hydrolase</keyword>
<evidence type="ECO:0000256" key="3">
    <source>
        <dbReference type="ARBA" id="ARBA00022801"/>
    </source>
</evidence>
<reference evidence="7" key="2">
    <citation type="submission" date="2021-04" db="EMBL/GenBank/DDBJ databases">
        <authorList>
            <person name="Gilroy R."/>
        </authorList>
    </citation>
    <scope>NUCLEOTIDE SEQUENCE</scope>
    <source>
        <strain evidence="7">CHK192-9172</strain>
    </source>
</reference>
<dbReference type="SUPFAM" id="SSF52096">
    <property type="entry name" value="ClpP/crotonase"/>
    <property type="match status" value="1"/>
</dbReference>
<dbReference type="Proteomes" id="UP000824024">
    <property type="component" value="Unassembled WGS sequence"/>
</dbReference>
<feature type="domain" description="PDZ" evidence="6">
    <location>
        <begin position="8"/>
        <end position="79"/>
    </location>
</feature>
<dbReference type="GO" id="GO:0030288">
    <property type="term" value="C:outer membrane-bounded periplasmic space"/>
    <property type="evidence" value="ECO:0007669"/>
    <property type="project" value="TreeGrafter"/>
</dbReference>
<dbReference type="InterPro" id="IPR004447">
    <property type="entry name" value="Peptidase_S41A"/>
</dbReference>
<evidence type="ECO:0000256" key="1">
    <source>
        <dbReference type="ARBA" id="ARBA00009179"/>
    </source>
</evidence>
<proteinExistence type="inferred from homology"/>
<accession>A0A9D2D4G8</accession>
<evidence type="ECO:0000256" key="5">
    <source>
        <dbReference type="RuleBase" id="RU004404"/>
    </source>
</evidence>
<dbReference type="InterPro" id="IPR041489">
    <property type="entry name" value="PDZ_6"/>
</dbReference>
<feature type="non-terminal residue" evidence="7">
    <location>
        <position position="1"/>
    </location>
</feature>
<dbReference type="Pfam" id="PF17820">
    <property type="entry name" value="PDZ_6"/>
    <property type="match status" value="1"/>
</dbReference>
<dbReference type="InterPro" id="IPR036034">
    <property type="entry name" value="PDZ_sf"/>
</dbReference>
<dbReference type="PANTHER" id="PTHR32060:SF30">
    <property type="entry name" value="CARBOXY-TERMINAL PROCESSING PROTEASE CTPA"/>
    <property type="match status" value="1"/>
</dbReference>
<dbReference type="CDD" id="cd07560">
    <property type="entry name" value="Peptidase_S41_CPP"/>
    <property type="match status" value="1"/>
</dbReference>
<dbReference type="NCBIfam" id="TIGR00225">
    <property type="entry name" value="prc"/>
    <property type="match status" value="1"/>
</dbReference>
<dbReference type="SUPFAM" id="SSF50156">
    <property type="entry name" value="PDZ domain-like"/>
    <property type="match status" value="1"/>
</dbReference>
<dbReference type="PROSITE" id="PS50106">
    <property type="entry name" value="PDZ"/>
    <property type="match status" value="1"/>
</dbReference>
<organism evidence="7 8">
    <name type="scientific">Candidatus Eubacterium avistercoris</name>
    <dbReference type="NCBI Taxonomy" id="2838567"/>
    <lineage>
        <taxon>Bacteria</taxon>
        <taxon>Bacillati</taxon>
        <taxon>Bacillota</taxon>
        <taxon>Clostridia</taxon>
        <taxon>Eubacteriales</taxon>
        <taxon>Eubacteriaceae</taxon>
        <taxon>Eubacterium</taxon>
    </lineage>
</organism>
<dbReference type="InterPro" id="IPR005151">
    <property type="entry name" value="Tail-specific_protease"/>
</dbReference>
<name>A0A9D2D4G8_9FIRM</name>
<dbReference type="SMART" id="SM00245">
    <property type="entry name" value="TSPc"/>
    <property type="match status" value="1"/>
</dbReference>
<evidence type="ECO:0000313" key="8">
    <source>
        <dbReference type="Proteomes" id="UP000824024"/>
    </source>
</evidence>
<dbReference type="InterPro" id="IPR029045">
    <property type="entry name" value="ClpP/crotonase-like_dom_sf"/>
</dbReference>
<evidence type="ECO:0000256" key="2">
    <source>
        <dbReference type="ARBA" id="ARBA00022670"/>
    </source>
</evidence>
<gene>
    <name evidence="7" type="ORF">IAA08_11190</name>
</gene>
<dbReference type="GO" id="GO:0004175">
    <property type="term" value="F:endopeptidase activity"/>
    <property type="evidence" value="ECO:0007669"/>
    <property type="project" value="TreeGrafter"/>
</dbReference>
<dbReference type="Gene3D" id="2.30.42.10">
    <property type="match status" value="1"/>
</dbReference>
<dbReference type="SMART" id="SM00228">
    <property type="entry name" value="PDZ"/>
    <property type="match status" value="1"/>
</dbReference>
<dbReference type="InterPro" id="IPR001478">
    <property type="entry name" value="PDZ"/>
</dbReference>
<reference evidence="7" key="1">
    <citation type="journal article" date="2021" name="PeerJ">
        <title>Extensive microbial diversity within the chicken gut microbiome revealed by metagenomics and culture.</title>
        <authorList>
            <person name="Gilroy R."/>
            <person name="Ravi A."/>
            <person name="Getino M."/>
            <person name="Pursley I."/>
            <person name="Horton D.L."/>
            <person name="Alikhan N.F."/>
            <person name="Baker D."/>
            <person name="Gharbi K."/>
            <person name="Hall N."/>
            <person name="Watson M."/>
            <person name="Adriaenssens E.M."/>
            <person name="Foster-Nyarko E."/>
            <person name="Jarju S."/>
            <person name="Secka A."/>
            <person name="Antonio M."/>
            <person name="Oren A."/>
            <person name="Chaudhuri R.R."/>
            <person name="La Ragione R."/>
            <person name="Hildebrand F."/>
            <person name="Pallen M.J."/>
        </authorList>
    </citation>
    <scope>NUCLEOTIDE SEQUENCE</scope>
    <source>
        <strain evidence="7">CHK192-9172</strain>
    </source>
</reference>
<dbReference type="GO" id="GO:0007165">
    <property type="term" value="P:signal transduction"/>
    <property type="evidence" value="ECO:0007669"/>
    <property type="project" value="TreeGrafter"/>
</dbReference>
<keyword evidence="4 5" id="KW-0720">Serine protease</keyword>
<dbReference type="Gene3D" id="3.90.226.10">
    <property type="entry name" value="2-enoyl-CoA Hydratase, Chain A, domain 1"/>
    <property type="match status" value="1"/>
</dbReference>
<dbReference type="CDD" id="cd06782">
    <property type="entry name" value="cpPDZ_CPP-like"/>
    <property type="match status" value="1"/>
</dbReference>
<dbReference type="Pfam" id="PF03572">
    <property type="entry name" value="Peptidase_S41"/>
    <property type="match status" value="1"/>
</dbReference>
<dbReference type="AlphaFoldDB" id="A0A9D2D4G8"/>
<comment type="similarity">
    <text evidence="1 5">Belongs to the peptidase S41A family.</text>
</comment>
<comment type="caution">
    <text evidence="7">The sequence shown here is derived from an EMBL/GenBank/DDBJ whole genome shotgun (WGS) entry which is preliminary data.</text>
</comment>
<keyword evidence="2 5" id="KW-0645">Protease</keyword>
<evidence type="ECO:0000259" key="6">
    <source>
        <dbReference type="PROSITE" id="PS50106"/>
    </source>
</evidence>
<dbReference type="EMBL" id="DXCH01000298">
    <property type="protein sequence ID" value="HIZ08482.1"/>
    <property type="molecule type" value="Genomic_DNA"/>
</dbReference>